<evidence type="ECO:0000313" key="4">
    <source>
        <dbReference type="Proteomes" id="UP001595526"/>
    </source>
</evidence>
<dbReference type="InterPro" id="IPR000620">
    <property type="entry name" value="EamA_dom"/>
</dbReference>
<keyword evidence="1" id="KW-1133">Transmembrane helix</keyword>
<feature type="transmembrane region" description="Helical" evidence="1">
    <location>
        <begin position="90"/>
        <end position="110"/>
    </location>
</feature>
<feature type="transmembrane region" description="Helical" evidence="1">
    <location>
        <begin position="12"/>
        <end position="31"/>
    </location>
</feature>
<evidence type="ECO:0000259" key="2">
    <source>
        <dbReference type="Pfam" id="PF00892"/>
    </source>
</evidence>
<dbReference type="PANTHER" id="PTHR22911:SF79">
    <property type="entry name" value="MOBA-LIKE NTP TRANSFERASE DOMAIN-CONTAINING PROTEIN"/>
    <property type="match status" value="1"/>
</dbReference>
<dbReference type="InterPro" id="IPR037185">
    <property type="entry name" value="EmrE-like"/>
</dbReference>
<accession>A0ABV7JNJ2</accession>
<feature type="transmembrane region" description="Helical" evidence="1">
    <location>
        <begin position="265"/>
        <end position="286"/>
    </location>
</feature>
<feature type="domain" description="EamA" evidence="2">
    <location>
        <begin position="11"/>
        <end position="138"/>
    </location>
</feature>
<feature type="transmembrane region" description="Helical" evidence="1">
    <location>
        <begin position="122"/>
        <end position="140"/>
    </location>
</feature>
<dbReference type="Pfam" id="PF00892">
    <property type="entry name" value="EamA"/>
    <property type="match status" value="2"/>
</dbReference>
<keyword evidence="4" id="KW-1185">Reference proteome</keyword>
<feature type="transmembrane region" description="Helical" evidence="1">
    <location>
        <begin position="210"/>
        <end position="228"/>
    </location>
</feature>
<sequence>MGNFVINRNLLILHLTVIVWGFTGILGNLISMSAIHLVWYRVLIAFASLAVYFWIRQQSFAVSRQEFIRFFLTGGVVGLHWVFFFGSIKASTVSVALVCLSSATLFTALIEPLFYRRRISTMEVLVGLLIIVGICLIFRFESRYVHGIVLGLLAALSAALFATINSKLVKASGATVISFYEMLGAWVWISGFMLVTEGSVRAMGATMTDWLYLLLLGTVCTSGAYVAAVSVMKEISAFRVALASNMEPIYGIVLAWLFFGQREKMSAGFYAGAIIILGAVFVYPIIRLQLNKRRNYKRGLTG</sequence>
<dbReference type="SUPFAM" id="SSF103481">
    <property type="entry name" value="Multidrug resistance efflux transporter EmrE"/>
    <property type="match status" value="2"/>
</dbReference>
<dbReference type="RefSeq" id="WP_379022036.1">
    <property type="nucleotide sequence ID" value="NZ_JBHRTA010000030.1"/>
</dbReference>
<gene>
    <name evidence="3" type="ORF">ACFOET_09790</name>
</gene>
<feature type="transmembrane region" description="Helical" evidence="1">
    <location>
        <begin position="176"/>
        <end position="195"/>
    </location>
</feature>
<dbReference type="PANTHER" id="PTHR22911">
    <property type="entry name" value="ACYL-MALONYL CONDENSING ENZYME-RELATED"/>
    <property type="match status" value="1"/>
</dbReference>
<keyword evidence="1" id="KW-0812">Transmembrane</keyword>
<name>A0ABV7JNJ2_9SPHI</name>
<evidence type="ECO:0000313" key="3">
    <source>
        <dbReference type="EMBL" id="MFC3197903.1"/>
    </source>
</evidence>
<feature type="transmembrane region" description="Helical" evidence="1">
    <location>
        <begin position="146"/>
        <end position="164"/>
    </location>
</feature>
<organism evidence="3 4">
    <name type="scientific">Parapedobacter deserti</name>
    <dbReference type="NCBI Taxonomy" id="1912957"/>
    <lineage>
        <taxon>Bacteria</taxon>
        <taxon>Pseudomonadati</taxon>
        <taxon>Bacteroidota</taxon>
        <taxon>Sphingobacteriia</taxon>
        <taxon>Sphingobacteriales</taxon>
        <taxon>Sphingobacteriaceae</taxon>
        <taxon>Parapedobacter</taxon>
    </lineage>
</organism>
<comment type="caution">
    <text evidence="3">The sequence shown here is derived from an EMBL/GenBank/DDBJ whole genome shotgun (WGS) entry which is preliminary data.</text>
</comment>
<feature type="transmembrane region" description="Helical" evidence="1">
    <location>
        <begin position="37"/>
        <end position="55"/>
    </location>
</feature>
<feature type="transmembrane region" description="Helical" evidence="1">
    <location>
        <begin position="240"/>
        <end position="259"/>
    </location>
</feature>
<proteinExistence type="predicted"/>
<reference evidence="4" key="1">
    <citation type="journal article" date="2019" name="Int. J. Syst. Evol. Microbiol.">
        <title>The Global Catalogue of Microorganisms (GCM) 10K type strain sequencing project: providing services to taxonomists for standard genome sequencing and annotation.</title>
        <authorList>
            <consortium name="The Broad Institute Genomics Platform"/>
            <consortium name="The Broad Institute Genome Sequencing Center for Infectious Disease"/>
            <person name="Wu L."/>
            <person name="Ma J."/>
        </authorList>
    </citation>
    <scope>NUCLEOTIDE SEQUENCE [LARGE SCALE GENOMIC DNA]</scope>
    <source>
        <strain evidence="4">KCTC 52416</strain>
    </source>
</reference>
<evidence type="ECO:0000256" key="1">
    <source>
        <dbReference type="SAM" id="Phobius"/>
    </source>
</evidence>
<protein>
    <submittedName>
        <fullName evidence="3">DMT family transporter</fullName>
    </submittedName>
</protein>
<keyword evidence="1" id="KW-0472">Membrane</keyword>
<feature type="transmembrane region" description="Helical" evidence="1">
    <location>
        <begin position="67"/>
        <end position="84"/>
    </location>
</feature>
<feature type="domain" description="EamA" evidence="2">
    <location>
        <begin position="147"/>
        <end position="282"/>
    </location>
</feature>
<dbReference type="EMBL" id="JBHRTA010000030">
    <property type="protein sequence ID" value="MFC3197903.1"/>
    <property type="molecule type" value="Genomic_DNA"/>
</dbReference>
<dbReference type="Proteomes" id="UP001595526">
    <property type="component" value="Unassembled WGS sequence"/>
</dbReference>